<protein>
    <submittedName>
        <fullName evidence="3">Partial REP13E12 repeat protein</fullName>
    </submittedName>
</protein>
<evidence type="ECO:0000259" key="2">
    <source>
        <dbReference type="Pfam" id="PF02720"/>
    </source>
</evidence>
<sequence length="164" mass="17957">MLANSREELVEVFDALDAELDRLDEVSFEVLTTPERLRSLERLECLVRRLPAMGHALINQLDAQASEEELGGTLCCALANRLRITKPDAARRIADAADLGPRRALTGEPLAPQLTATATAQRQGLIGEAHIKVIRALCRPPARRGGCVHPPGRRSRPGRQSRSI</sequence>
<reference evidence="3 4" key="2">
    <citation type="journal article" date="2013" name="Nat. Genet.">
        <title>Genomic analysis of smooth tubercle bacilli provides insights into ancestry and pathoadaptation of Mycobacterium tuberculosis.</title>
        <authorList>
            <person name="Supply P."/>
            <person name="Marceau M."/>
            <person name="Mangenot S."/>
            <person name="Roche D."/>
            <person name="Rouanet C."/>
            <person name="Khanna V."/>
            <person name="Majlessi L."/>
            <person name="Criscuolo A."/>
            <person name="Tap J."/>
            <person name="Pawlik A."/>
            <person name="Fiette L."/>
            <person name="Orgeur M."/>
            <person name="Fabre M."/>
            <person name="Parmentier C."/>
            <person name="Frigui W."/>
            <person name="Simeone R."/>
            <person name="Boritsch E.C."/>
            <person name="Debrie A.S."/>
            <person name="Willery E."/>
            <person name="Walker D."/>
            <person name="Quail M.A."/>
            <person name="Ma L."/>
            <person name="Bouchier C."/>
            <person name="Salvignol G."/>
            <person name="Sayes F."/>
            <person name="Cascioferro A."/>
            <person name="Seemann T."/>
            <person name="Barbe V."/>
            <person name="Locht C."/>
            <person name="Gutierrez M.C."/>
            <person name="Leclerc C."/>
            <person name="Bentley S.D."/>
            <person name="Stinear T.P."/>
            <person name="Brisse S."/>
            <person name="Medigue C."/>
            <person name="Parkhill J."/>
            <person name="Cruveiller S."/>
            <person name="Brosch R."/>
        </authorList>
    </citation>
    <scope>NUCLEOTIDE SEQUENCE [LARGE SCALE GENOMIC DNA]</scope>
    <source>
        <strain evidence="3 4">CIPT 140010059</strain>
    </source>
</reference>
<proteinExistence type="predicted"/>
<dbReference type="EMBL" id="HE572590">
    <property type="protein sequence ID" value="CCC43928.1"/>
    <property type="molecule type" value="Genomic_DNA"/>
</dbReference>
<name>A0AB72XMF6_MYCCP</name>
<dbReference type="KEGG" id="mce:MCAN_15961"/>
<accession>A0AB72XMF6</accession>
<feature type="non-terminal residue" evidence="3">
    <location>
        <position position="164"/>
    </location>
</feature>
<dbReference type="Proteomes" id="UP000008896">
    <property type="component" value="Chromosome"/>
</dbReference>
<dbReference type="AlphaFoldDB" id="A0AB72XMF6"/>
<feature type="domain" description="DUF222" evidence="2">
    <location>
        <begin position="38"/>
        <end position="138"/>
    </location>
</feature>
<evidence type="ECO:0000256" key="1">
    <source>
        <dbReference type="SAM" id="MobiDB-lite"/>
    </source>
</evidence>
<gene>
    <name evidence="3" type="ordered locus">MCAN_15961</name>
</gene>
<reference evidence="3 4" key="1">
    <citation type="journal article" date="2012" name="PLoS Negl. Trop. Dis.">
        <title>The Genome of Mycobacterium Africanum West African 2 Reveals a Lineage-Specific Locus and Genome Erosion Common to the M. tuberculosis Complex.</title>
        <authorList>
            <person name="Bentley S.D."/>
            <person name="Comas I."/>
            <person name="Bryant J.M."/>
            <person name="Walker D."/>
            <person name="Smith N.H."/>
            <person name="Harris S.R."/>
            <person name="Thurston S."/>
            <person name="Gagneux S."/>
            <person name="Wood J."/>
            <person name="Antonio M."/>
            <person name="Quail M.A."/>
            <person name="Gehre F."/>
            <person name="Adegbola R.A."/>
            <person name="Parkhill J."/>
            <person name="de Jong B.C."/>
        </authorList>
    </citation>
    <scope>NUCLEOTIDE SEQUENCE [LARGE SCALE GENOMIC DNA]</scope>
    <source>
        <strain evidence="3 4">CIPT 140010059</strain>
    </source>
</reference>
<evidence type="ECO:0000313" key="4">
    <source>
        <dbReference type="Proteomes" id="UP000008896"/>
    </source>
</evidence>
<dbReference type="Pfam" id="PF02720">
    <property type="entry name" value="DUF222"/>
    <property type="match status" value="1"/>
</dbReference>
<evidence type="ECO:0000313" key="3">
    <source>
        <dbReference type="EMBL" id="CCC43928.1"/>
    </source>
</evidence>
<feature type="region of interest" description="Disordered" evidence="1">
    <location>
        <begin position="143"/>
        <end position="164"/>
    </location>
</feature>
<dbReference type="InterPro" id="IPR003870">
    <property type="entry name" value="DUF222"/>
</dbReference>
<feature type="compositionally biased region" description="Basic residues" evidence="1">
    <location>
        <begin position="151"/>
        <end position="164"/>
    </location>
</feature>
<organism evidence="3 4">
    <name type="scientific">Mycobacterium canettii (strain CIPT 140010059)</name>
    <dbReference type="NCBI Taxonomy" id="1048245"/>
    <lineage>
        <taxon>Bacteria</taxon>
        <taxon>Bacillati</taxon>
        <taxon>Actinomycetota</taxon>
        <taxon>Actinomycetes</taxon>
        <taxon>Mycobacteriales</taxon>
        <taxon>Mycobacteriaceae</taxon>
        <taxon>Mycobacterium</taxon>
        <taxon>Mycobacterium tuberculosis complex</taxon>
    </lineage>
</organism>